<dbReference type="InterPro" id="IPR043504">
    <property type="entry name" value="Peptidase_S1_PA_chymotrypsin"/>
</dbReference>
<proteinExistence type="predicted"/>
<dbReference type="Gene3D" id="2.40.10.10">
    <property type="entry name" value="Trypsin-like serine proteases"/>
    <property type="match status" value="1"/>
</dbReference>
<accession>A0A7R9ERH9</accession>
<keyword evidence="4" id="KW-0378">Hydrolase</keyword>
<dbReference type="EMBL" id="OD564517">
    <property type="protein sequence ID" value="CAD7438734.1"/>
    <property type="molecule type" value="Genomic_DNA"/>
</dbReference>
<evidence type="ECO:0000313" key="8">
    <source>
        <dbReference type="EMBL" id="CAD7438734.1"/>
    </source>
</evidence>
<evidence type="ECO:0000256" key="2">
    <source>
        <dbReference type="ARBA" id="ARBA00022525"/>
    </source>
</evidence>
<keyword evidence="5" id="KW-0720">Serine protease</keyword>
<dbReference type="GO" id="GO:0005615">
    <property type="term" value="C:extracellular space"/>
    <property type="evidence" value="ECO:0007669"/>
    <property type="project" value="TreeGrafter"/>
</dbReference>
<protein>
    <recommendedName>
        <fullName evidence="7">Peptidase S1 domain-containing protein</fullName>
    </recommendedName>
</protein>
<dbReference type="SUPFAM" id="SSF50494">
    <property type="entry name" value="Trypsin-like serine proteases"/>
    <property type="match status" value="1"/>
</dbReference>
<reference evidence="8" key="1">
    <citation type="submission" date="2020-11" db="EMBL/GenBank/DDBJ databases">
        <authorList>
            <person name="Tran Van P."/>
        </authorList>
    </citation>
    <scope>NUCLEOTIDE SEQUENCE</scope>
</reference>
<evidence type="ECO:0000256" key="3">
    <source>
        <dbReference type="ARBA" id="ARBA00022670"/>
    </source>
</evidence>
<dbReference type="PANTHER" id="PTHR24264:SF65">
    <property type="entry name" value="SRCR DOMAIN-CONTAINING PROTEIN"/>
    <property type="match status" value="1"/>
</dbReference>
<evidence type="ECO:0000259" key="7">
    <source>
        <dbReference type="Pfam" id="PF00089"/>
    </source>
</evidence>
<organism evidence="8">
    <name type="scientific">Timema bartmani</name>
    <dbReference type="NCBI Taxonomy" id="61472"/>
    <lineage>
        <taxon>Eukaryota</taxon>
        <taxon>Metazoa</taxon>
        <taxon>Ecdysozoa</taxon>
        <taxon>Arthropoda</taxon>
        <taxon>Hexapoda</taxon>
        <taxon>Insecta</taxon>
        <taxon>Pterygota</taxon>
        <taxon>Neoptera</taxon>
        <taxon>Polyneoptera</taxon>
        <taxon>Phasmatodea</taxon>
        <taxon>Timematodea</taxon>
        <taxon>Timematoidea</taxon>
        <taxon>Timematidae</taxon>
        <taxon>Timema</taxon>
    </lineage>
</organism>
<comment type="subcellular location">
    <subcellularLocation>
        <location evidence="1">Secreted</location>
    </subcellularLocation>
</comment>
<dbReference type="GO" id="GO:0006508">
    <property type="term" value="P:proteolysis"/>
    <property type="evidence" value="ECO:0007669"/>
    <property type="project" value="UniProtKB-KW"/>
</dbReference>
<dbReference type="InterPro" id="IPR050127">
    <property type="entry name" value="Serine_Proteases_S1"/>
</dbReference>
<evidence type="ECO:0000256" key="4">
    <source>
        <dbReference type="ARBA" id="ARBA00022801"/>
    </source>
</evidence>
<name>A0A7R9ERH9_9NEOP</name>
<dbReference type="PANTHER" id="PTHR24264">
    <property type="entry name" value="TRYPSIN-RELATED"/>
    <property type="match status" value="1"/>
</dbReference>
<dbReference type="Pfam" id="PF00089">
    <property type="entry name" value="Trypsin"/>
    <property type="match status" value="1"/>
</dbReference>
<dbReference type="InterPro" id="IPR009003">
    <property type="entry name" value="Peptidase_S1_PA"/>
</dbReference>
<keyword evidence="6" id="KW-0732">Signal</keyword>
<evidence type="ECO:0000256" key="5">
    <source>
        <dbReference type="ARBA" id="ARBA00022825"/>
    </source>
</evidence>
<sequence length="98" mass="10690">MLLWIVSGIVSWGRGCARPNYPGVYTRVANYLSWVEDRLEGECIVKNHFGETTLSTPNRGLNLNLNVIGSLVFCESGALDHVATEAVNGICYLRSGSS</sequence>
<dbReference type="InterPro" id="IPR001254">
    <property type="entry name" value="Trypsin_dom"/>
</dbReference>
<evidence type="ECO:0000256" key="1">
    <source>
        <dbReference type="ARBA" id="ARBA00004613"/>
    </source>
</evidence>
<feature type="signal peptide" evidence="6">
    <location>
        <begin position="1"/>
        <end position="17"/>
    </location>
</feature>
<keyword evidence="3" id="KW-0645">Protease</keyword>
<gene>
    <name evidence="8" type="ORF">TBIB3V08_LOCUS1320</name>
</gene>
<evidence type="ECO:0000256" key="6">
    <source>
        <dbReference type="SAM" id="SignalP"/>
    </source>
</evidence>
<dbReference type="GO" id="GO:0004252">
    <property type="term" value="F:serine-type endopeptidase activity"/>
    <property type="evidence" value="ECO:0007669"/>
    <property type="project" value="InterPro"/>
</dbReference>
<keyword evidence="2" id="KW-0964">Secreted</keyword>
<feature type="chain" id="PRO_5031493630" description="Peptidase S1 domain-containing protein" evidence="6">
    <location>
        <begin position="18"/>
        <end position="98"/>
    </location>
</feature>
<dbReference type="AlphaFoldDB" id="A0A7R9ERH9"/>
<feature type="domain" description="Peptidase S1" evidence="7">
    <location>
        <begin position="6"/>
        <end position="35"/>
    </location>
</feature>